<dbReference type="Proteomes" id="UP000195221">
    <property type="component" value="Unassembled WGS sequence"/>
</dbReference>
<name>A0A242M930_CABSO</name>
<sequence length="54" mass="6118">MLTPIDLQPHGDLEVFANFKRRVRQEDADAARAQVRDLRIEPGGHHVIANETRG</sequence>
<accession>A0A242M930</accession>
<dbReference type="EMBL" id="NBTZ01000148">
    <property type="protein sequence ID" value="OTP67769.1"/>
    <property type="molecule type" value="Genomic_DNA"/>
</dbReference>
<reference evidence="1 2" key="1">
    <citation type="submission" date="2017-03" db="EMBL/GenBank/DDBJ databases">
        <title>Genome analysis of strain PAMC 26577.</title>
        <authorList>
            <person name="Oh H.-M."/>
            <person name="Yang J.-A."/>
        </authorList>
    </citation>
    <scope>NUCLEOTIDE SEQUENCE [LARGE SCALE GENOMIC DNA]</scope>
    <source>
        <strain evidence="1 2">PAMC 26577</strain>
    </source>
</reference>
<evidence type="ECO:0000313" key="2">
    <source>
        <dbReference type="Proteomes" id="UP000195221"/>
    </source>
</evidence>
<comment type="caution">
    <text evidence="1">The sequence shown here is derived from an EMBL/GenBank/DDBJ whole genome shotgun (WGS) entry which is preliminary data.</text>
</comment>
<proteinExistence type="predicted"/>
<evidence type="ECO:0000313" key="1">
    <source>
        <dbReference type="EMBL" id="OTP67769.1"/>
    </source>
</evidence>
<protein>
    <submittedName>
        <fullName evidence="1">Uncharacterized protein</fullName>
    </submittedName>
</protein>
<gene>
    <name evidence="1" type="ORF">PAMC26577_35895</name>
</gene>
<organism evidence="1 2">
    <name type="scientific">Caballeronia sordidicola</name>
    <name type="common">Burkholderia sordidicola</name>
    <dbReference type="NCBI Taxonomy" id="196367"/>
    <lineage>
        <taxon>Bacteria</taxon>
        <taxon>Pseudomonadati</taxon>
        <taxon>Pseudomonadota</taxon>
        <taxon>Betaproteobacteria</taxon>
        <taxon>Burkholderiales</taxon>
        <taxon>Burkholderiaceae</taxon>
        <taxon>Caballeronia</taxon>
    </lineage>
</organism>
<dbReference type="AlphaFoldDB" id="A0A242M930"/>